<keyword evidence="6" id="KW-1185">Reference proteome</keyword>
<evidence type="ECO:0000256" key="2">
    <source>
        <dbReference type="ARBA" id="ARBA00022803"/>
    </source>
</evidence>
<keyword evidence="1" id="KW-0677">Repeat</keyword>
<dbReference type="GO" id="GO:0006368">
    <property type="term" value="P:transcription elongation by RNA polymerase II"/>
    <property type="evidence" value="ECO:0007669"/>
    <property type="project" value="TreeGrafter"/>
</dbReference>
<protein>
    <submittedName>
        <fullName evidence="5">Tetratricopeptide repeat protein 1</fullName>
    </submittedName>
</protein>
<proteinExistence type="predicted"/>
<evidence type="ECO:0000256" key="4">
    <source>
        <dbReference type="SAM" id="MobiDB-lite"/>
    </source>
</evidence>
<keyword evidence="2 3" id="KW-0802">TPR repeat</keyword>
<dbReference type="Proteomes" id="UP000827549">
    <property type="component" value="Chromosome 2"/>
</dbReference>
<feature type="compositionally biased region" description="Acidic residues" evidence="4">
    <location>
        <begin position="1017"/>
        <end position="1027"/>
    </location>
</feature>
<dbReference type="AlphaFoldDB" id="A0AAF0Y580"/>
<feature type="compositionally biased region" description="Basic and acidic residues" evidence="4">
    <location>
        <begin position="993"/>
        <end position="1006"/>
    </location>
</feature>
<dbReference type="GO" id="GO:0016593">
    <property type="term" value="C:Cdc73/Paf1 complex"/>
    <property type="evidence" value="ECO:0007669"/>
    <property type="project" value="TreeGrafter"/>
</dbReference>
<feature type="compositionally biased region" description="Acidic residues" evidence="4">
    <location>
        <begin position="1138"/>
        <end position="1153"/>
    </location>
</feature>
<feature type="compositionally biased region" description="Acidic residues" evidence="4">
    <location>
        <begin position="1067"/>
        <end position="1076"/>
    </location>
</feature>
<feature type="compositionally biased region" description="Acidic residues" evidence="4">
    <location>
        <begin position="1048"/>
        <end position="1059"/>
    </location>
</feature>
<dbReference type="GeneID" id="87805253"/>
<dbReference type="InterPro" id="IPR031101">
    <property type="entry name" value="Ctr9"/>
</dbReference>
<dbReference type="SMART" id="SM00028">
    <property type="entry name" value="TPR"/>
    <property type="match status" value="7"/>
</dbReference>
<dbReference type="SUPFAM" id="SSF48452">
    <property type="entry name" value="TPR-like"/>
    <property type="match status" value="3"/>
</dbReference>
<reference evidence="5" key="1">
    <citation type="submission" date="2023-10" db="EMBL/GenBank/DDBJ databases">
        <authorList>
            <person name="Noh H."/>
        </authorList>
    </citation>
    <scope>NUCLEOTIDE SEQUENCE</scope>
    <source>
        <strain evidence="5">DUCC4014</strain>
    </source>
</reference>
<dbReference type="Gene3D" id="1.25.40.10">
    <property type="entry name" value="Tetratricopeptide repeat domain"/>
    <property type="match status" value="3"/>
</dbReference>
<feature type="repeat" description="TPR" evidence="3">
    <location>
        <begin position="567"/>
        <end position="600"/>
    </location>
</feature>
<dbReference type="PANTHER" id="PTHR14027:SF2">
    <property type="entry name" value="RNA POLYMERASE-ASSOCIATED PROTEIN CTR9 HOMOLOG"/>
    <property type="match status" value="1"/>
</dbReference>
<organism evidence="5 6">
    <name type="scientific">Vanrija pseudolonga</name>
    <dbReference type="NCBI Taxonomy" id="143232"/>
    <lineage>
        <taxon>Eukaryota</taxon>
        <taxon>Fungi</taxon>
        <taxon>Dikarya</taxon>
        <taxon>Basidiomycota</taxon>
        <taxon>Agaricomycotina</taxon>
        <taxon>Tremellomycetes</taxon>
        <taxon>Trichosporonales</taxon>
        <taxon>Trichosporonaceae</taxon>
        <taxon>Vanrija</taxon>
    </lineage>
</organism>
<name>A0AAF0Y580_9TREE</name>
<gene>
    <name evidence="5" type="primary">tpr1</name>
    <name evidence="5" type="ORF">LOC62_02G002002</name>
</gene>
<dbReference type="InterPro" id="IPR019734">
    <property type="entry name" value="TPR_rpt"/>
</dbReference>
<dbReference type="RefSeq" id="XP_062624486.1">
    <property type="nucleotide sequence ID" value="XM_062768502.1"/>
</dbReference>
<dbReference type="EMBL" id="CP086715">
    <property type="protein sequence ID" value="WOO78454.1"/>
    <property type="molecule type" value="Genomic_DNA"/>
</dbReference>
<accession>A0AAF0Y580</accession>
<evidence type="ECO:0000256" key="1">
    <source>
        <dbReference type="ARBA" id="ARBA00022737"/>
    </source>
</evidence>
<evidence type="ECO:0000313" key="6">
    <source>
        <dbReference type="Proteomes" id="UP000827549"/>
    </source>
</evidence>
<sequence>MADIDAADRVITLVHDGEQLDVPLDLLGDPEYEDIAQALKGFNAECPTWTKIAREHWRAGRLNKTEELLVEGIEFFAQARPVDHFALVNLYAMFAHLHLALARTAPKTISPFAKYDVIPQGTRTKDDHYIAATQQLERAEDALRSGGAGPEDEPISVTMAKIILYLARGQPAVAAPFVDRLLQRQPNNLAGLTAHARLQFSRRQHDAALVTYQKMLQLNPDMSPDPRIGLGLCAYVLGDKERARAAWTRALQRDPGAYAPRLLLGLSSLNSAREPSFSMADRLAYETEGVANVQAAFKINNKNTAAALALATITGQAGKVEVASKLAERAIQYSDNKRSTVLSNAERGRLGFIAGDVADAGKFIAAAKAENPQDVNIIAELTLAQIAIKTGNLREALNFVEQTAKRLGGKGPFEFSVLHASLLAYPHLGMPADEQARNKLTARNILSEIQNVFTAATTEEDWAKLRGIASDADTFVELAKLWQDESVEKAITAYQSAISIKADAEEVDESQGQSQDKPVDYPAVRLSANLASLFSSQGATEVAEERYQEALHQLKDATTKEADQLKTVLAYDLGRTHEQAGDVVKASKWFRDVLHQHPEHVESKVRLAALAASAGRNAEANNLLKECLHSDEGNVAVRSVYTKFLISIGSYREAHHFATQTLKFGHDVYTFTALGWLHFTLGREAKSSAELADRPKQFLRSAEAYERALNIDPTNAVAAQGLAIALAEDTLTPKALQPPQGSAEEAKLRARLAGQALTVFGRIKDSLPEGAVNVNIGHCYFLRGEEERAIEAYGAALNSAGGGRKSTLLLYLCRAWYAYANKESNFSAMSQALFYATKALHVLPSDRAILYNIAMIQQKAAEIMLSLDPSKRTLSELQLALKNAQDAVGIFRSLADDKSGPLPYDADMADQRARYGEGLLRKAPEQVAKQEAFEGETAARVEEARRVRAAEQERINEAAAKRQAEIQAKAAELAEQRKAARDEARQWQEEIEARRVEEESRKEKRAEQRKKRKDAGIVDDDDVDGEDAERPRKKKRSSKKKKQRKDSDDDDDMEVDSDDAAPTGGDGEGEGDEEDEGTARRRTLALLKSKVGAVGGEEVSGLWQKKKQSSRRREDPDDDDTGGRGRGGKQFKSKAIIEDSDDDLDEDAGEDAGEAAAGNGTGDVSGAEDNTPAGVQSEDDDDE</sequence>
<dbReference type="PROSITE" id="PS50005">
    <property type="entry name" value="TPR"/>
    <property type="match status" value="1"/>
</dbReference>
<dbReference type="GO" id="GO:0000993">
    <property type="term" value="F:RNA polymerase II complex binding"/>
    <property type="evidence" value="ECO:0007669"/>
    <property type="project" value="TreeGrafter"/>
</dbReference>
<feature type="compositionally biased region" description="Basic residues" evidence="4">
    <location>
        <begin position="1031"/>
        <end position="1044"/>
    </location>
</feature>
<feature type="region of interest" description="Disordered" evidence="4">
    <location>
        <begin position="993"/>
        <end position="1183"/>
    </location>
</feature>
<evidence type="ECO:0000256" key="3">
    <source>
        <dbReference type="PROSITE-ProRule" id="PRU00339"/>
    </source>
</evidence>
<dbReference type="GO" id="GO:0006355">
    <property type="term" value="P:regulation of DNA-templated transcription"/>
    <property type="evidence" value="ECO:0007669"/>
    <property type="project" value="InterPro"/>
</dbReference>
<dbReference type="PANTHER" id="PTHR14027">
    <property type="entry name" value="RNA POLYMERASE-ASSOCIATED PROTEIN CTR9"/>
    <property type="match status" value="1"/>
</dbReference>
<evidence type="ECO:0000313" key="5">
    <source>
        <dbReference type="EMBL" id="WOO78454.1"/>
    </source>
</evidence>
<dbReference type="InterPro" id="IPR011990">
    <property type="entry name" value="TPR-like_helical_dom_sf"/>
</dbReference>